<dbReference type="OrthoDB" id="8931496at2759"/>
<dbReference type="SUPFAM" id="SSF81431">
    <property type="entry name" value="Mitochondrial cytochrome c oxidase subunit VIIIb (aka IX)"/>
    <property type="match status" value="1"/>
</dbReference>
<keyword evidence="10 12" id="KW-0472">Membrane</keyword>
<dbReference type="InterPro" id="IPR036548">
    <property type="entry name" value="Cyt_c_oxidase_su8_sf"/>
</dbReference>
<comment type="pathway">
    <text evidence="2 12">Energy metabolism; oxidative phosphorylation.</text>
</comment>
<comment type="function">
    <text evidence="12">Component of the cytochrome c oxidase, the last enzyme in the mitochondrial electron transport chain which drives oxidative phosphorylation. The respiratory chain contains 3 multisubunit complexes succinate dehydrogenase (complex II, CII), ubiquinol-cytochrome c oxidoreductase (cytochrome b-c1 complex, complex III, CIII) and cytochrome c oxidase (complex IV, CIV), that cooperate to transfer electrons derived from NADH and succinate to molecular oxygen, creating an electrochemical gradient over the inner membrane that drives transmembrane transport and the ATP synthase. Cytochrome c oxidase is the component of the respiratory chain that catalyzes the reduction of oxygen to water. Electrons originating from reduced cytochrome c in the intermembrane space (IMS) are transferred via the dinuclear copper A center (CU(A)) of subunit 2 and heme A of subunit 1 to the active site in subunit 1, a binuclear center (BNC) formed by heme A3 and copper B (CU(B)). The BNC reduces molecular oxygen to 2 water molecules using 4 electrons from cytochrome c in the IMS and 4 protons from the mitochondrial matrix.</text>
</comment>
<protein>
    <recommendedName>
        <fullName evidence="12">Cytochrome c oxidase subunit 8</fullName>
    </recommendedName>
    <alternativeName>
        <fullName evidence="12">Cytochrome c oxidase polypeptide VIII</fullName>
    </alternativeName>
</protein>
<dbReference type="Pfam" id="PF02285">
    <property type="entry name" value="COX8"/>
    <property type="match status" value="1"/>
</dbReference>
<dbReference type="UniPathway" id="UPA00705"/>
<dbReference type="AlphaFoldDB" id="A0A1S3W5S6"/>
<accession>A0A1S3W5S6</accession>
<keyword evidence="9 12" id="KW-0496">Mitochondrion</keyword>
<dbReference type="GO" id="GO:0006123">
    <property type="term" value="P:mitochondrial electron transport, cytochrome c to oxygen"/>
    <property type="evidence" value="ECO:0007669"/>
    <property type="project" value="UniProtKB-UniRule"/>
</dbReference>
<name>A0A1S3W5S6_ERIEU</name>
<evidence type="ECO:0000256" key="8">
    <source>
        <dbReference type="ARBA" id="ARBA00022989"/>
    </source>
</evidence>
<comment type="subunit">
    <text evidence="11">Component of the cytochrome c oxidase (complex IV, CIV), a multisubunit enzyme composed of 14 subunits. The complex is composed of a catalytic core of 3 subunits MT-CO1, MT-CO2 and MT-CO3, encoded in the mitochondrial DNA, and 11 supernumerary subunits COX4I1 (or COX4I2), COX5A, COX5B, COX6A2 (or COX6A1), COX6B1 (or COX6B2), COX6C, COX7A1 (or COX7A2), COX7B, COX7C, COX8B and NDUFA4, which are encoded in the nuclear genome. The complex exists as a monomer or a dimer and forms supercomplexes (SCs) in the inner mitochondrial membrane with NADH-ubiquinone oxidoreductase (complex I, CI) and ubiquinol-cytochrome c oxidoreductase (cytochrome b-c1 complex, complex III, CIII), resulting in different assemblies (supercomplex SCI(1)III(2)IV(1) and megacomplex MCI(2)III(2)IV(2)).</text>
</comment>
<reference evidence="14" key="1">
    <citation type="submission" date="2025-08" db="UniProtKB">
        <authorList>
            <consortium name="RefSeq"/>
        </authorList>
    </citation>
    <scope>IDENTIFICATION</scope>
</reference>
<evidence type="ECO:0000313" key="14">
    <source>
        <dbReference type="RefSeq" id="XP_016041682.1"/>
    </source>
</evidence>
<dbReference type="PANTHER" id="PTHR16717">
    <property type="entry name" value="CYTOCHROME C OXIDASE POLYPEPTIDE VIII"/>
    <property type="match status" value="1"/>
</dbReference>
<dbReference type="PANTHER" id="PTHR16717:SF1">
    <property type="entry name" value="CYTOCHROME C OXIDASE SUBUNIT 8A, MITOCHONDRIAL"/>
    <property type="match status" value="1"/>
</dbReference>
<evidence type="ECO:0000256" key="3">
    <source>
        <dbReference type="ARBA" id="ARBA00010117"/>
    </source>
</evidence>
<dbReference type="FunCoup" id="A0A1S3W5S6">
    <property type="interactions" value="530"/>
</dbReference>
<keyword evidence="5 12" id="KW-0999">Mitochondrion inner membrane</keyword>
<dbReference type="RefSeq" id="XP_016041682.1">
    <property type="nucleotide sequence ID" value="XM_016186196.2"/>
</dbReference>
<keyword evidence="7 12" id="KW-0809">Transit peptide</keyword>
<comment type="subcellular location">
    <subcellularLocation>
        <location evidence="1 12">Mitochondrion inner membrane</location>
        <topology evidence="1 12">Single-pass membrane protein</topology>
    </subcellularLocation>
</comment>
<evidence type="ECO:0000256" key="1">
    <source>
        <dbReference type="ARBA" id="ARBA00004434"/>
    </source>
</evidence>
<dbReference type="InParanoid" id="A0A1S3W5S6"/>
<evidence type="ECO:0000256" key="11">
    <source>
        <dbReference type="ARBA" id="ARBA00062122"/>
    </source>
</evidence>
<keyword evidence="13" id="KW-1185">Reference proteome</keyword>
<keyword evidence="4 12" id="KW-0812">Transmembrane</keyword>
<evidence type="ECO:0000313" key="13">
    <source>
        <dbReference type="Proteomes" id="UP001652624"/>
    </source>
</evidence>
<keyword evidence="6" id="KW-0832">Ubl conjugation</keyword>
<dbReference type="GeneID" id="107522290"/>
<comment type="similarity">
    <text evidence="3 12">Belongs to the cytochrome c oxidase VIII family.</text>
</comment>
<evidence type="ECO:0000256" key="2">
    <source>
        <dbReference type="ARBA" id="ARBA00004673"/>
    </source>
</evidence>
<dbReference type="GO" id="GO:0005743">
    <property type="term" value="C:mitochondrial inner membrane"/>
    <property type="evidence" value="ECO:0007669"/>
    <property type="project" value="UniProtKB-SubCell"/>
</dbReference>
<feature type="transmembrane region" description="Helical" evidence="12">
    <location>
        <begin position="42"/>
        <end position="60"/>
    </location>
</feature>
<keyword evidence="8 12" id="KW-1133">Transmembrane helix</keyword>
<dbReference type="InterPro" id="IPR003205">
    <property type="entry name" value="Cyt_c_oxidase_su8"/>
</dbReference>
<dbReference type="CDD" id="cd00930">
    <property type="entry name" value="Cyt_c_Oxidase_VIII"/>
    <property type="match status" value="1"/>
</dbReference>
<evidence type="ECO:0000256" key="10">
    <source>
        <dbReference type="ARBA" id="ARBA00023136"/>
    </source>
</evidence>
<evidence type="ECO:0000256" key="6">
    <source>
        <dbReference type="ARBA" id="ARBA00022843"/>
    </source>
</evidence>
<dbReference type="Proteomes" id="UP001652624">
    <property type="component" value="Chromosome 17"/>
</dbReference>
<evidence type="ECO:0000256" key="12">
    <source>
        <dbReference type="RuleBase" id="RU368101"/>
    </source>
</evidence>
<evidence type="ECO:0000256" key="9">
    <source>
        <dbReference type="ARBA" id="ARBA00023128"/>
    </source>
</evidence>
<evidence type="ECO:0000256" key="5">
    <source>
        <dbReference type="ARBA" id="ARBA00022792"/>
    </source>
</evidence>
<sequence length="69" mass="7698">MSVFAPLLLRGLTGAARRLPVPRAQVHSKPPREQLGIMDKAIGLTACFLCFLLPGGWVLSHLENYKRRE</sequence>
<organism evidence="13 14">
    <name type="scientific">Erinaceus europaeus</name>
    <name type="common">Western European hedgehog</name>
    <dbReference type="NCBI Taxonomy" id="9365"/>
    <lineage>
        <taxon>Eukaryota</taxon>
        <taxon>Metazoa</taxon>
        <taxon>Chordata</taxon>
        <taxon>Craniata</taxon>
        <taxon>Vertebrata</taxon>
        <taxon>Euteleostomi</taxon>
        <taxon>Mammalia</taxon>
        <taxon>Eutheria</taxon>
        <taxon>Laurasiatheria</taxon>
        <taxon>Eulipotyphla</taxon>
        <taxon>Erinaceidae</taxon>
        <taxon>Erinaceinae</taxon>
        <taxon>Erinaceus</taxon>
    </lineage>
</organism>
<evidence type="ECO:0000256" key="7">
    <source>
        <dbReference type="ARBA" id="ARBA00022946"/>
    </source>
</evidence>
<gene>
    <name evidence="14" type="primary">LOC107522290</name>
</gene>
<proteinExistence type="inferred from homology"/>
<dbReference type="GO" id="GO:0045277">
    <property type="term" value="C:respiratory chain complex IV"/>
    <property type="evidence" value="ECO:0007669"/>
    <property type="project" value="UniProtKB-UniRule"/>
</dbReference>
<comment type="subunit">
    <text evidence="12">Component of the cytochrome c oxidase (complex IV, CIV), a multisubunit enzyme composed of 14 subunits. The complex is composed of a catalytic core of 3 subunits MT-CO1, MT-CO2 and MT-CO3, encoded in the mitochondrial DNA, and 11 supernumerary subunits COX4I, COX5A, COX5B, COX6A, COX6B, COX6C, COX7A, COX7B, COX7C, COX8 and NDUFA4, which are encoded in the nuclear genome. The complex exists as a monomer or a dimer and forms supercomplexes (SCs) in the inner mitochondrial membrane with NADH-ubiquinone oxidoreductase (complex I, CI) and ubiquinol-cytochrome c oxidoreductase (cytochrome b-c1 complex, complex III, CIII), resulting in different assemblies (supercomplex SCI(1)III(2)IV(1) and megacomplex MCI(2)III(2)IV(2)).</text>
</comment>
<dbReference type="FunFam" id="4.10.81.10:FF:000001">
    <property type="entry name" value="Cytochrome c oxidase subunit 8B, mitochondrial"/>
    <property type="match status" value="1"/>
</dbReference>
<evidence type="ECO:0000256" key="4">
    <source>
        <dbReference type="ARBA" id="ARBA00022692"/>
    </source>
</evidence>
<dbReference type="Gene3D" id="4.10.81.10">
    <property type="entry name" value="Cytochrome c oxidase, subunit 8"/>
    <property type="match status" value="1"/>
</dbReference>